<keyword evidence="4" id="KW-1185">Reference proteome</keyword>
<feature type="region of interest" description="Disordered" evidence="1">
    <location>
        <begin position="89"/>
        <end position="120"/>
    </location>
</feature>
<feature type="signal peptide" evidence="2">
    <location>
        <begin position="1"/>
        <end position="18"/>
    </location>
</feature>
<evidence type="ECO:0000313" key="4">
    <source>
        <dbReference type="Proteomes" id="UP000256690"/>
    </source>
</evidence>
<keyword evidence="2" id="KW-0732">Signal</keyword>
<reference evidence="3 4" key="1">
    <citation type="journal article" date="2018" name="IMA Fungus">
        <title>IMA Genome-F 9: Draft genome sequence of Annulohypoxylon stygium, Aspergillus mulundensis, Berkeleyomyces basicola (syn. Thielaviopsis basicola), Ceratocystis smalleyi, two Cercospora beticola strains, Coleophoma cylindrospora, Fusarium fracticaudum, Phialophora cf. hyalina, and Morchella septimelata.</title>
        <authorList>
            <person name="Wingfield B.D."/>
            <person name="Bills G.F."/>
            <person name="Dong Y."/>
            <person name="Huang W."/>
            <person name="Nel W.J."/>
            <person name="Swalarsk-Parry B.S."/>
            <person name="Vaghefi N."/>
            <person name="Wilken P.M."/>
            <person name="An Z."/>
            <person name="de Beer Z.W."/>
            <person name="De Vos L."/>
            <person name="Chen L."/>
            <person name="Duong T.A."/>
            <person name="Gao Y."/>
            <person name="Hammerbacher A."/>
            <person name="Kikkert J.R."/>
            <person name="Li Y."/>
            <person name="Li H."/>
            <person name="Li K."/>
            <person name="Li Q."/>
            <person name="Liu X."/>
            <person name="Ma X."/>
            <person name="Naidoo K."/>
            <person name="Pethybridge S.J."/>
            <person name="Sun J."/>
            <person name="Steenkamp E.T."/>
            <person name="van der Nest M.A."/>
            <person name="van Wyk S."/>
            <person name="Wingfield M.J."/>
            <person name="Xiong C."/>
            <person name="Yue Q."/>
            <person name="Zhang X."/>
        </authorList>
    </citation>
    <scope>NUCLEOTIDE SEQUENCE [LARGE SCALE GENOMIC DNA]</scope>
    <source>
        <strain evidence="3 4">DSM 5745</strain>
    </source>
</reference>
<dbReference type="Proteomes" id="UP000256690">
    <property type="component" value="Unassembled WGS sequence"/>
</dbReference>
<evidence type="ECO:0000256" key="1">
    <source>
        <dbReference type="SAM" id="MobiDB-lite"/>
    </source>
</evidence>
<evidence type="ECO:0000313" key="3">
    <source>
        <dbReference type="EMBL" id="RDW76306.1"/>
    </source>
</evidence>
<name>A0A3D8RQT7_9EURO</name>
<evidence type="ECO:0000256" key="2">
    <source>
        <dbReference type="SAM" id="SignalP"/>
    </source>
</evidence>
<dbReference type="AlphaFoldDB" id="A0A3D8RQT7"/>
<accession>A0A3D8RQT7</accession>
<dbReference type="EMBL" id="PVWQ01000007">
    <property type="protein sequence ID" value="RDW76306.1"/>
    <property type="molecule type" value="Genomic_DNA"/>
</dbReference>
<comment type="caution">
    <text evidence="3">The sequence shown here is derived from an EMBL/GenBank/DDBJ whole genome shotgun (WGS) entry which is preliminary data.</text>
</comment>
<dbReference type="GeneID" id="38116668"/>
<sequence length="345" mass="38322">MRLSILTTGFMLLVRALGDGERGAAERTLIFATYVMEEIYDSDDYDSKVASGCQGSRTGLRGQTGRCTLKELCEHLWMQSDWEVTQLGEDGKPMKDDEGKTITVPQSDSRPDPSQTGWNVNAEKGNLLDKLEPKKMIQAILAVTDKTTKKKLDKKGYYGNLNVGNAIEGATDYYETMADFGRNTWDFRQEALKVESELTPAVQNRFKKWYDHADIAAKVVVDLRMKDKYKMEELAIKDGLKRLFDPNTEDGRQKRNAVRLVKTDAGQLITNKPKELLGVDKLQMVDVGATAQALAGPLEMSEQELEDKMKQIKQAGMASEVGITHQAAIDAAQRSQKLVAGGTCG</sequence>
<gene>
    <name evidence="3" type="ORF">DSM5745_06298</name>
</gene>
<dbReference type="OrthoDB" id="4337630at2759"/>
<dbReference type="STRING" id="1810919.A0A3D8RQT7"/>
<dbReference type="RefSeq" id="XP_026602618.1">
    <property type="nucleotide sequence ID" value="XM_026748314.1"/>
</dbReference>
<feature type="compositionally biased region" description="Basic and acidic residues" evidence="1">
    <location>
        <begin position="89"/>
        <end position="100"/>
    </location>
</feature>
<protein>
    <submittedName>
        <fullName evidence="3">Uncharacterized protein</fullName>
    </submittedName>
</protein>
<proteinExistence type="predicted"/>
<organism evidence="3 4">
    <name type="scientific">Aspergillus mulundensis</name>
    <dbReference type="NCBI Taxonomy" id="1810919"/>
    <lineage>
        <taxon>Eukaryota</taxon>
        <taxon>Fungi</taxon>
        <taxon>Dikarya</taxon>
        <taxon>Ascomycota</taxon>
        <taxon>Pezizomycotina</taxon>
        <taxon>Eurotiomycetes</taxon>
        <taxon>Eurotiomycetidae</taxon>
        <taxon>Eurotiales</taxon>
        <taxon>Aspergillaceae</taxon>
        <taxon>Aspergillus</taxon>
        <taxon>Aspergillus subgen. Nidulantes</taxon>
    </lineage>
</organism>
<feature type="compositionally biased region" description="Polar residues" evidence="1">
    <location>
        <begin position="103"/>
        <end position="119"/>
    </location>
</feature>
<feature type="chain" id="PRO_5017586844" evidence="2">
    <location>
        <begin position="19"/>
        <end position="345"/>
    </location>
</feature>